<accession>A0A336JWJ6</accession>
<evidence type="ECO:0000313" key="2">
    <source>
        <dbReference type="EMBL" id="SSW90431.1"/>
    </source>
</evidence>
<organism evidence="2 3">
    <name type="scientific">Rhodopseudomonas pentothenatexigens</name>
    <dbReference type="NCBI Taxonomy" id="999699"/>
    <lineage>
        <taxon>Bacteria</taxon>
        <taxon>Pseudomonadati</taxon>
        <taxon>Pseudomonadota</taxon>
        <taxon>Alphaproteobacteria</taxon>
        <taxon>Hyphomicrobiales</taxon>
        <taxon>Nitrobacteraceae</taxon>
        <taxon>Rhodopseudomonas</taxon>
    </lineage>
</organism>
<dbReference type="AlphaFoldDB" id="A0A336JWJ6"/>
<dbReference type="EMBL" id="QRDT01000007">
    <property type="protein sequence ID" value="RED37464.1"/>
    <property type="molecule type" value="Genomic_DNA"/>
</dbReference>
<reference evidence="2 3" key="1">
    <citation type="submission" date="2017-08" db="EMBL/GenBank/DDBJ databases">
        <authorList>
            <person name="de Groot N.N."/>
        </authorList>
    </citation>
    <scope>NUCLEOTIDE SEQUENCE [LARGE SCALE GENOMIC DNA]</scope>
    <source>
        <strain evidence="2 3">JA575</strain>
    </source>
</reference>
<name>A0A336JWJ6_9BRAD</name>
<evidence type="ECO:0000313" key="3">
    <source>
        <dbReference type="Proteomes" id="UP000252631"/>
    </source>
</evidence>
<sequence length="352" mass="38956">MAAFARLRLFPYYLNSRRLGLLANIKFPTQAQEPLVHSSGERADAMRDVAATAEDLLRSGQFPNLTEIVAKRDVEGERILGFLWGVFTFSGAVEALRRAQERKPAKNATLRATIPLAAVEYEMAGELSNDHFYSSTSISVLKGRKRMLVAGHFEFHGQKVAIFPYIIGEEIEGAGTLPMPIATSIRVYPQQIDAFARIERSPQPTAAELKAIEAMPEADVKQAFADIVGEPYVPKDWGGEKSDLQTTRLTIDGEPTSTAFIFKGPSVPGPLHPANMGKRGDQLIRAFEEPVDLIVVQHCNKIENTVVRMTEGLAYDPRRPRRYCIIDGADTAQILSAYGKLKGQRAKSRTKK</sequence>
<dbReference type="OrthoDB" id="3364990at2"/>
<reference evidence="1 4" key="2">
    <citation type="submission" date="2018-07" db="EMBL/GenBank/DDBJ databases">
        <title>Genomic Encyclopedia of Archaeal and Bacterial Type Strains, Phase II (KMG-II): from individual species to whole genera.</title>
        <authorList>
            <person name="Goeker M."/>
        </authorList>
    </citation>
    <scope>NUCLEOTIDE SEQUENCE [LARGE SCALE GENOMIC DNA]</scope>
    <source>
        <strain evidence="1 4">JA575</strain>
    </source>
</reference>
<proteinExistence type="predicted"/>
<dbReference type="Proteomes" id="UP000252631">
    <property type="component" value="Unassembled WGS sequence"/>
</dbReference>
<dbReference type="Proteomes" id="UP000256343">
    <property type="component" value="Unassembled WGS sequence"/>
</dbReference>
<dbReference type="EMBL" id="UFQQ01000007">
    <property type="protein sequence ID" value="SSW90431.1"/>
    <property type="molecule type" value="Genomic_DNA"/>
</dbReference>
<evidence type="ECO:0000313" key="1">
    <source>
        <dbReference type="EMBL" id="RED37464.1"/>
    </source>
</evidence>
<evidence type="ECO:0000313" key="4">
    <source>
        <dbReference type="Proteomes" id="UP000256343"/>
    </source>
</evidence>
<keyword evidence="4" id="KW-1185">Reference proteome</keyword>
<dbReference type="RefSeq" id="WP_147270229.1">
    <property type="nucleotide sequence ID" value="NZ_QRDT01000007.1"/>
</dbReference>
<protein>
    <submittedName>
        <fullName evidence="2">Uncharacterized protein</fullName>
    </submittedName>
</protein>
<gene>
    <name evidence="1" type="ORF">BJ125_10739</name>
    <name evidence="2" type="ORF">SAMN05892882_10739</name>
</gene>